<dbReference type="PANTHER" id="PTHR30437:SF5">
    <property type="entry name" value="REGULATOR OF NUCLEOSIDE DIPHOSPHATE KINASE"/>
    <property type="match status" value="1"/>
</dbReference>
<dbReference type="InterPro" id="IPR001437">
    <property type="entry name" value="Tscrpt_elong_fac_GreA/B_C"/>
</dbReference>
<dbReference type="GO" id="GO:0006354">
    <property type="term" value="P:DNA-templated transcription elongation"/>
    <property type="evidence" value="ECO:0007669"/>
    <property type="project" value="TreeGrafter"/>
</dbReference>
<keyword evidence="3" id="KW-0418">Kinase</keyword>
<dbReference type="EMBL" id="JACHTF010000010">
    <property type="protein sequence ID" value="MBB1060939.1"/>
    <property type="molecule type" value="Genomic_DNA"/>
</dbReference>
<protein>
    <submittedName>
        <fullName evidence="3">Nucleoside diphosphate kinase regulator</fullName>
    </submittedName>
</protein>
<dbReference type="Pfam" id="PF01272">
    <property type="entry name" value="GreA_GreB"/>
    <property type="match status" value="1"/>
</dbReference>
<evidence type="ECO:0000259" key="1">
    <source>
        <dbReference type="Pfam" id="PF01272"/>
    </source>
</evidence>
<evidence type="ECO:0000259" key="2">
    <source>
        <dbReference type="Pfam" id="PF14760"/>
    </source>
</evidence>
<name>A0A7W3TMT5_9GAMM</name>
<comment type="caution">
    <text evidence="3">The sequence shown here is derived from an EMBL/GenBank/DDBJ whole genome shotgun (WGS) entry which is preliminary data.</text>
</comment>
<dbReference type="InterPro" id="IPR029462">
    <property type="entry name" value="Rnk_N"/>
</dbReference>
<dbReference type="InterPro" id="IPR036953">
    <property type="entry name" value="GreA/GreB_C_sf"/>
</dbReference>
<dbReference type="InterPro" id="IPR023459">
    <property type="entry name" value="Tscrpt_elong_fac_GreA/B_fam"/>
</dbReference>
<accession>A0A7W3TMT5</accession>
<evidence type="ECO:0000313" key="3">
    <source>
        <dbReference type="EMBL" id="MBB1060939.1"/>
    </source>
</evidence>
<sequence>MTRPIPPPLVLSRLDVQRIEALLETPPAGVDTSALEAELARAEVVEPAAMPADVISMNSTARFRDEESGAEHELTLVYPRDADGSTDRVSILAPIGSALLGMRVGESIDWPLPGGRHARLAVLSIRYQPEAAGDLHR</sequence>
<dbReference type="FunFam" id="3.10.50.30:FF:000002">
    <property type="entry name" value="Regulator of nucleoside diphosphate kinase"/>
    <property type="match status" value="1"/>
</dbReference>
<evidence type="ECO:0000313" key="4">
    <source>
        <dbReference type="Proteomes" id="UP000523196"/>
    </source>
</evidence>
<dbReference type="GO" id="GO:0016301">
    <property type="term" value="F:kinase activity"/>
    <property type="evidence" value="ECO:0007669"/>
    <property type="project" value="UniProtKB-KW"/>
</dbReference>
<dbReference type="Gene3D" id="3.10.50.30">
    <property type="entry name" value="Transcription elongation factor, GreA/GreB, C-terminal domain"/>
    <property type="match status" value="1"/>
</dbReference>
<proteinExistence type="predicted"/>
<dbReference type="RefSeq" id="WP_182687344.1">
    <property type="nucleotide sequence ID" value="NZ_JACHTF010000010.1"/>
</dbReference>
<dbReference type="PANTHER" id="PTHR30437">
    <property type="entry name" value="TRANSCRIPTION ELONGATION FACTOR GREA"/>
    <property type="match status" value="1"/>
</dbReference>
<feature type="domain" description="Regulator of nucleoside diphosphate kinase N-terminal" evidence="2">
    <location>
        <begin position="7"/>
        <end position="45"/>
    </location>
</feature>
<dbReference type="Gene3D" id="1.10.286.20">
    <property type="match status" value="1"/>
</dbReference>
<feature type="domain" description="Transcription elongation factor GreA/GreB C-terminal" evidence="1">
    <location>
        <begin position="51"/>
        <end position="127"/>
    </location>
</feature>
<dbReference type="GO" id="GO:0003677">
    <property type="term" value="F:DNA binding"/>
    <property type="evidence" value="ECO:0007669"/>
    <property type="project" value="InterPro"/>
</dbReference>
<dbReference type="AlphaFoldDB" id="A0A7W3TMT5"/>
<dbReference type="Proteomes" id="UP000523196">
    <property type="component" value="Unassembled WGS sequence"/>
</dbReference>
<organism evidence="3 4">
    <name type="scientific">Marilutibacter spongiae</name>
    <dbReference type="NCBI Taxonomy" id="2025720"/>
    <lineage>
        <taxon>Bacteria</taxon>
        <taxon>Pseudomonadati</taxon>
        <taxon>Pseudomonadota</taxon>
        <taxon>Gammaproteobacteria</taxon>
        <taxon>Lysobacterales</taxon>
        <taxon>Lysobacteraceae</taxon>
        <taxon>Marilutibacter</taxon>
    </lineage>
</organism>
<keyword evidence="3" id="KW-0808">Transferase</keyword>
<dbReference type="NCBIfam" id="NF004396">
    <property type="entry name" value="PRK05753.1"/>
    <property type="match status" value="1"/>
</dbReference>
<keyword evidence="4" id="KW-1185">Reference proteome</keyword>
<dbReference type="GO" id="GO:0032784">
    <property type="term" value="P:regulation of DNA-templated transcription elongation"/>
    <property type="evidence" value="ECO:0007669"/>
    <property type="project" value="InterPro"/>
</dbReference>
<dbReference type="Pfam" id="PF14760">
    <property type="entry name" value="Rnk_N"/>
    <property type="match status" value="1"/>
</dbReference>
<dbReference type="GO" id="GO:0070063">
    <property type="term" value="F:RNA polymerase binding"/>
    <property type="evidence" value="ECO:0007669"/>
    <property type="project" value="InterPro"/>
</dbReference>
<gene>
    <name evidence="3" type="primary">rnk</name>
    <name evidence="3" type="ORF">H4F98_10170</name>
</gene>
<dbReference type="SUPFAM" id="SSF54534">
    <property type="entry name" value="FKBP-like"/>
    <property type="match status" value="1"/>
</dbReference>
<reference evidence="3 4" key="1">
    <citation type="submission" date="2020-08" db="EMBL/GenBank/DDBJ databases">
        <authorList>
            <person name="Xu S."/>
            <person name="Li A."/>
        </authorList>
    </citation>
    <scope>NUCLEOTIDE SEQUENCE [LARGE SCALE GENOMIC DNA]</scope>
    <source>
        <strain evidence="3 4">119BY6-57</strain>
    </source>
</reference>